<sequence length="138" mass="14719">MSVVDSYPLTTLATATAVITTFGLSFLVGKARKDYNVPAPKTTGDVRFESVNRVHQNSVENIVLLLPALWVAALASKDDKIAGSLGLTWSVGRVAYAAGYIQDPKKRSAGFALGFFPQLALVGAAGYYAVKAVSKKYF</sequence>
<name>A0AAW2ZPL7_9EUKA</name>
<feature type="transmembrane region" description="Helical" evidence="5">
    <location>
        <begin position="6"/>
        <end position="28"/>
    </location>
</feature>
<proteinExistence type="predicted"/>
<keyword evidence="7" id="KW-1185">Reference proteome</keyword>
<feature type="transmembrane region" description="Helical" evidence="5">
    <location>
        <begin position="109"/>
        <end position="130"/>
    </location>
</feature>
<dbReference type="GO" id="GO:0005635">
    <property type="term" value="C:nuclear envelope"/>
    <property type="evidence" value="ECO:0007669"/>
    <property type="project" value="TreeGrafter"/>
</dbReference>
<evidence type="ECO:0000256" key="2">
    <source>
        <dbReference type="ARBA" id="ARBA00022692"/>
    </source>
</evidence>
<evidence type="ECO:0000256" key="5">
    <source>
        <dbReference type="SAM" id="Phobius"/>
    </source>
</evidence>
<comment type="caution">
    <text evidence="6">The sequence shown here is derived from an EMBL/GenBank/DDBJ whole genome shotgun (WGS) entry which is preliminary data.</text>
</comment>
<dbReference type="InterPro" id="IPR023352">
    <property type="entry name" value="MAPEG-like_dom_sf"/>
</dbReference>
<evidence type="ECO:0000313" key="6">
    <source>
        <dbReference type="EMBL" id="KAL0491793.1"/>
    </source>
</evidence>
<keyword evidence="4 5" id="KW-0472">Membrane</keyword>
<dbReference type="GO" id="GO:0005783">
    <property type="term" value="C:endoplasmic reticulum"/>
    <property type="evidence" value="ECO:0007669"/>
    <property type="project" value="TreeGrafter"/>
</dbReference>
<dbReference type="InterPro" id="IPR050997">
    <property type="entry name" value="MAPEG"/>
</dbReference>
<dbReference type="Proteomes" id="UP001431209">
    <property type="component" value="Unassembled WGS sequence"/>
</dbReference>
<dbReference type="PANTHER" id="PTHR10250:SF26">
    <property type="entry name" value="GLUTATHIONE S-TRANSFERASE 3, MITOCHONDRIAL"/>
    <property type="match status" value="1"/>
</dbReference>
<organism evidence="6 7">
    <name type="scientific">Acrasis kona</name>
    <dbReference type="NCBI Taxonomy" id="1008807"/>
    <lineage>
        <taxon>Eukaryota</taxon>
        <taxon>Discoba</taxon>
        <taxon>Heterolobosea</taxon>
        <taxon>Tetramitia</taxon>
        <taxon>Eutetramitia</taxon>
        <taxon>Acrasidae</taxon>
        <taxon>Acrasis</taxon>
    </lineage>
</organism>
<evidence type="ECO:0000256" key="3">
    <source>
        <dbReference type="ARBA" id="ARBA00022989"/>
    </source>
</evidence>
<evidence type="ECO:0000313" key="7">
    <source>
        <dbReference type="Proteomes" id="UP001431209"/>
    </source>
</evidence>
<dbReference type="EMBL" id="JAOPGA020001865">
    <property type="protein sequence ID" value="KAL0491793.1"/>
    <property type="molecule type" value="Genomic_DNA"/>
</dbReference>
<gene>
    <name evidence="6" type="ORF">AKO1_010213</name>
</gene>
<comment type="subcellular location">
    <subcellularLocation>
        <location evidence="1">Membrane</location>
        <topology evidence="1">Multi-pass membrane protein</topology>
    </subcellularLocation>
</comment>
<dbReference type="GO" id="GO:0006691">
    <property type="term" value="P:leukotriene metabolic process"/>
    <property type="evidence" value="ECO:0007669"/>
    <property type="project" value="UniProtKB-ARBA"/>
</dbReference>
<protein>
    <submittedName>
        <fullName evidence="6">Glutathione S-transferase</fullName>
    </submittedName>
</protein>
<dbReference type="AlphaFoldDB" id="A0AAW2ZPL7"/>
<dbReference type="Pfam" id="PF01124">
    <property type="entry name" value="MAPEG"/>
    <property type="match status" value="1"/>
</dbReference>
<dbReference type="Gene3D" id="1.20.120.550">
    <property type="entry name" value="Membrane associated eicosanoid/glutathione metabolism-like domain"/>
    <property type="match status" value="1"/>
</dbReference>
<keyword evidence="2 5" id="KW-0812">Transmembrane</keyword>
<keyword evidence="3 5" id="KW-1133">Transmembrane helix</keyword>
<evidence type="ECO:0000256" key="4">
    <source>
        <dbReference type="ARBA" id="ARBA00023136"/>
    </source>
</evidence>
<dbReference type="GO" id="GO:0004602">
    <property type="term" value="F:glutathione peroxidase activity"/>
    <property type="evidence" value="ECO:0007669"/>
    <property type="project" value="TreeGrafter"/>
</dbReference>
<reference evidence="6 7" key="1">
    <citation type="submission" date="2024-03" db="EMBL/GenBank/DDBJ databases">
        <title>The Acrasis kona genome and developmental transcriptomes reveal deep origins of eukaryotic multicellular pathways.</title>
        <authorList>
            <person name="Sheikh S."/>
            <person name="Fu C.-J."/>
            <person name="Brown M.W."/>
            <person name="Baldauf S.L."/>
        </authorList>
    </citation>
    <scope>NUCLEOTIDE SEQUENCE [LARGE SCALE GENOMIC DNA]</scope>
    <source>
        <strain evidence="6 7">ATCC MYA-3509</strain>
    </source>
</reference>
<dbReference type="InterPro" id="IPR001129">
    <property type="entry name" value="Membr-assoc_MAPEG"/>
</dbReference>
<dbReference type="PANTHER" id="PTHR10250">
    <property type="entry name" value="MICROSOMAL GLUTATHIONE S-TRANSFERASE"/>
    <property type="match status" value="1"/>
</dbReference>
<dbReference type="GO" id="GO:0016020">
    <property type="term" value="C:membrane"/>
    <property type="evidence" value="ECO:0007669"/>
    <property type="project" value="UniProtKB-SubCell"/>
</dbReference>
<dbReference type="SUPFAM" id="SSF161084">
    <property type="entry name" value="MAPEG domain-like"/>
    <property type="match status" value="1"/>
</dbReference>
<dbReference type="GO" id="GO:0004364">
    <property type="term" value="F:glutathione transferase activity"/>
    <property type="evidence" value="ECO:0007669"/>
    <property type="project" value="TreeGrafter"/>
</dbReference>
<accession>A0AAW2ZPL7</accession>
<evidence type="ECO:0000256" key="1">
    <source>
        <dbReference type="ARBA" id="ARBA00004141"/>
    </source>
</evidence>